<sequence length="572" mass="64369">MWRFTSTVPIMAETKRQRTEPQYELLYHPSIPGRGEFIRLMFEAAGVSYADVANDNPPDDSGPNGYGLVQAISSPDSTGDDDGNPPAFAPPALRIRGAGKDGKALVIHQTPNLLLYLGGPLKLAGSDEPEKYYVNQLALTALDLNNETHDTHHPVAVAKYYEDQKDEALKKATDFRENRLPKFFSYFERVLKHNQASGKGKYLVGESLTYADLTLWQVIDGLKFAFPNEMRHRSSESPLLFDHFYPSLTNEAWMKKYLDSKRRKPYSMGVFRHYPELDRHRREHPHKMSEIRQTPMITAPKKIQGRRKPWTQRHQQKRTADLITREPQGAAELESVAGSEAQITFNMPPQASEITQRRASVQILTPPTISVEWSSTQSCPSPEVGNVQVTAGPEPATPENTKAASQHNNPTQETVKTTSQTTPRTTFDRDPTVPSRTATTSVSTVSSTSQHQIFTTLADHHFFVPPNASLNTSSLILFKHNTPSLERFRLLHNQLFIELGRVVEEQLQPSLNPETNAEAYSQREEIMLGLLIDVVPALNHLTETIGKEVKSGIQKHRAGLRLWVGEKERSLK</sequence>
<dbReference type="InterPro" id="IPR050213">
    <property type="entry name" value="GST_superfamily"/>
</dbReference>
<reference evidence="4 5" key="1">
    <citation type="submission" date="2018-10" db="EMBL/GenBank/DDBJ databases">
        <title>Fifty Aureobasidium pullulans genomes reveal a recombining polyextremotolerant generalist.</title>
        <authorList>
            <person name="Gostincar C."/>
            <person name="Turk M."/>
            <person name="Zajc J."/>
            <person name="Gunde-Cimerman N."/>
        </authorList>
    </citation>
    <scope>NUCLEOTIDE SEQUENCE [LARGE SCALE GENOMIC DNA]</scope>
    <source>
        <strain evidence="4 5">EXF-10507</strain>
    </source>
</reference>
<dbReference type="InterPro" id="IPR004045">
    <property type="entry name" value="Glutathione_S-Trfase_N"/>
</dbReference>
<feature type="compositionally biased region" description="Low complexity" evidence="1">
    <location>
        <begin position="432"/>
        <end position="446"/>
    </location>
</feature>
<dbReference type="SUPFAM" id="SSF52833">
    <property type="entry name" value="Thioredoxin-like"/>
    <property type="match status" value="1"/>
</dbReference>
<comment type="caution">
    <text evidence="4">The sequence shown here is derived from an EMBL/GenBank/DDBJ whole genome shotgun (WGS) entry which is preliminary data.</text>
</comment>
<dbReference type="PANTHER" id="PTHR11571:SF263">
    <property type="entry name" value="GLUTATHIONE S-TRANSFERASE"/>
    <property type="match status" value="1"/>
</dbReference>
<feature type="compositionally biased region" description="Polar residues" evidence="1">
    <location>
        <begin position="398"/>
        <end position="410"/>
    </location>
</feature>
<dbReference type="EMBL" id="QZAR01000036">
    <property type="protein sequence ID" value="THW92445.1"/>
    <property type="molecule type" value="Genomic_DNA"/>
</dbReference>
<dbReference type="Pfam" id="PF14497">
    <property type="entry name" value="GST_C_3"/>
    <property type="match status" value="1"/>
</dbReference>
<accession>A0A4S9BGK6</accession>
<feature type="domain" description="GST N-terminal" evidence="2">
    <location>
        <begin position="22"/>
        <end position="125"/>
    </location>
</feature>
<dbReference type="Gene3D" id="1.20.1050.10">
    <property type="match status" value="1"/>
</dbReference>
<gene>
    <name evidence="4" type="ORF">D6D15_03142</name>
</gene>
<dbReference type="AlphaFoldDB" id="A0A4S9BGK6"/>
<evidence type="ECO:0000259" key="3">
    <source>
        <dbReference type="PROSITE" id="PS50405"/>
    </source>
</evidence>
<evidence type="ECO:0000256" key="1">
    <source>
        <dbReference type="SAM" id="MobiDB-lite"/>
    </source>
</evidence>
<dbReference type="FunFam" id="1.20.1050.10:FF:000051">
    <property type="entry name" value="Glutathione S-transferase"/>
    <property type="match status" value="1"/>
</dbReference>
<protein>
    <recommendedName>
        <fullName evidence="6">Glutathione S-transferase</fullName>
    </recommendedName>
</protein>
<dbReference type="InterPro" id="IPR036282">
    <property type="entry name" value="Glutathione-S-Trfase_C_sf"/>
</dbReference>
<dbReference type="GO" id="GO:0004364">
    <property type="term" value="F:glutathione transferase activity"/>
    <property type="evidence" value="ECO:0007669"/>
    <property type="project" value="TreeGrafter"/>
</dbReference>
<dbReference type="Gene3D" id="3.40.30.10">
    <property type="entry name" value="Glutaredoxin"/>
    <property type="match status" value="1"/>
</dbReference>
<evidence type="ECO:0000313" key="5">
    <source>
        <dbReference type="Proteomes" id="UP000304928"/>
    </source>
</evidence>
<dbReference type="CDD" id="cd03192">
    <property type="entry name" value="GST_C_Sigma_like"/>
    <property type="match status" value="1"/>
</dbReference>
<dbReference type="Proteomes" id="UP000304928">
    <property type="component" value="Unassembled WGS sequence"/>
</dbReference>
<organism evidence="4 5">
    <name type="scientific">Aureobasidium pullulans</name>
    <name type="common">Black yeast</name>
    <name type="synonym">Pullularia pullulans</name>
    <dbReference type="NCBI Taxonomy" id="5580"/>
    <lineage>
        <taxon>Eukaryota</taxon>
        <taxon>Fungi</taxon>
        <taxon>Dikarya</taxon>
        <taxon>Ascomycota</taxon>
        <taxon>Pezizomycotina</taxon>
        <taxon>Dothideomycetes</taxon>
        <taxon>Dothideomycetidae</taxon>
        <taxon>Dothideales</taxon>
        <taxon>Saccotheciaceae</taxon>
        <taxon>Aureobasidium</taxon>
    </lineage>
</organism>
<feature type="domain" description="GST C-terminal" evidence="3">
    <location>
        <begin position="127"/>
        <end position="267"/>
    </location>
</feature>
<feature type="compositionally biased region" description="Low complexity" evidence="1">
    <location>
        <begin position="411"/>
        <end position="425"/>
    </location>
</feature>
<dbReference type="PANTHER" id="PTHR11571">
    <property type="entry name" value="GLUTATHIONE S-TRANSFERASE"/>
    <property type="match status" value="1"/>
</dbReference>
<proteinExistence type="predicted"/>
<dbReference type="InterPro" id="IPR010987">
    <property type="entry name" value="Glutathione-S-Trfase_C-like"/>
</dbReference>
<dbReference type="PROSITE" id="PS50405">
    <property type="entry name" value="GST_CTER"/>
    <property type="match status" value="1"/>
</dbReference>
<dbReference type="InterPro" id="IPR036249">
    <property type="entry name" value="Thioredoxin-like_sf"/>
</dbReference>
<dbReference type="InterPro" id="IPR004046">
    <property type="entry name" value="GST_C"/>
</dbReference>
<evidence type="ECO:0000259" key="2">
    <source>
        <dbReference type="PROSITE" id="PS50404"/>
    </source>
</evidence>
<dbReference type="PROSITE" id="PS50404">
    <property type="entry name" value="GST_NTER"/>
    <property type="match status" value="1"/>
</dbReference>
<name>A0A4S9BGK6_AURPU</name>
<evidence type="ECO:0000313" key="4">
    <source>
        <dbReference type="EMBL" id="THW92445.1"/>
    </source>
</evidence>
<feature type="region of interest" description="Disordered" evidence="1">
    <location>
        <begin position="53"/>
        <end position="90"/>
    </location>
</feature>
<dbReference type="SUPFAM" id="SSF47616">
    <property type="entry name" value="GST C-terminal domain-like"/>
    <property type="match status" value="1"/>
</dbReference>
<feature type="region of interest" description="Disordered" evidence="1">
    <location>
        <begin position="372"/>
        <end position="446"/>
    </location>
</feature>
<evidence type="ECO:0008006" key="6">
    <source>
        <dbReference type="Google" id="ProtNLM"/>
    </source>
</evidence>
<dbReference type="GO" id="GO:0006749">
    <property type="term" value="P:glutathione metabolic process"/>
    <property type="evidence" value="ECO:0007669"/>
    <property type="project" value="TreeGrafter"/>
</dbReference>